<evidence type="ECO:0000256" key="1">
    <source>
        <dbReference type="SAM" id="Phobius"/>
    </source>
</evidence>
<feature type="transmembrane region" description="Helical" evidence="1">
    <location>
        <begin position="21"/>
        <end position="44"/>
    </location>
</feature>
<reference evidence="3 4" key="1">
    <citation type="submission" date="2017-03" db="EMBL/GenBank/DDBJ databases">
        <authorList>
            <person name="Afonso C.L."/>
            <person name="Miller P.J."/>
            <person name="Scott M.A."/>
            <person name="Spackman E."/>
            <person name="Goraichik I."/>
            <person name="Dimitrov K.M."/>
            <person name="Suarez D.L."/>
            <person name="Swayne D.E."/>
        </authorList>
    </citation>
    <scope>NUCLEOTIDE SEQUENCE [LARGE SCALE GENOMIC DNA]</scope>
    <source>
        <strain evidence="3">SB41UT1</strain>
    </source>
</reference>
<accession>A0A1X7AKR2</accession>
<keyword evidence="1" id="KW-0812">Transmembrane</keyword>
<dbReference type="EMBL" id="FWPT01000005">
    <property type="protein sequence ID" value="SMA47550.1"/>
    <property type="molecule type" value="Genomic_DNA"/>
</dbReference>
<gene>
    <name evidence="3" type="ORF">EHSB41UT_02458</name>
</gene>
<dbReference type="Pfam" id="PF07811">
    <property type="entry name" value="TadE"/>
    <property type="match status" value="1"/>
</dbReference>
<sequence>MPARQPLRQPLRQEGMVALETALGLPVLMLAIFLWCEMCFVGYVSAILDYTITESARHLRAYPHDHYHQAFHRIINNDQSFWRHFIDTERLVLESWYQADMDMLYESHCRENTGTLCYTQEQKGSLIAVYQVEYRYRPLFHIFRLGRIETPVLRREVIAVQEYERGS</sequence>
<organism evidence="3 4">
    <name type="scientific">Parendozoicomonas haliclonae</name>
    <dbReference type="NCBI Taxonomy" id="1960125"/>
    <lineage>
        <taxon>Bacteria</taxon>
        <taxon>Pseudomonadati</taxon>
        <taxon>Pseudomonadota</taxon>
        <taxon>Gammaproteobacteria</taxon>
        <taxon>Oceanospirillales</taxon>
        <taxon>Endozoicomonadaceae</taxon>
        <taxon>Parendozoicomonas</taxon>
    </lineage>
</organism>
<feature type="domain" description="TadE-like" evidence="2">
    <location>
        <begin position="15"/>
        <end position="57"/>
    </location>
</feature>
<protein>
    <submittedName>
        <fullName evidence="3">TadE-like protein</fullName>
    </submittedName>
</protein>
<evidence type="ECO:0000313" key="4">
    <source>
        <dbReference type="Proteomes" id="UP000196573"/>
    </source>
</evidence>
<dbReference type="OrthoDB" id="6555614at2"/>
<evidence type="ECO:0000259" key="2">
    <source>
        <dbReference type="Pfam" id="PF07811"/>
    </source>
</evidence>
<keyword evidence="1" id="KW-1133">Transmembrane helix</keyword>
<dbReference type="Proteomes" id="UP000196573">
    <property type="component" value="Unassembled WGS sequence"/>
</dbReference>
<dbReference type="AlphaFoldDB" id="A0A1X7AKR2"/>
<dbReference type="InterPro" id="IPR012495">
    <property type="entry name" value="TadE-like_dom"/>
</dbReference>
<dbReference type="RefSeq" id="WP_087110271.1">
    <property type="nucleotide sequence ID" value="NZ_CBCSCN010000003.1"/>
</dbReference>
<name>A0A1X7AKR2_9GAMM</name>
<evidence type="ECO:0000313" key="3">
    <source>
        <dbReference type="EMBL" id="SMA47550.1"/>
    </source>
</evidence>
<keyword evidence="4" id="KW-1185">Reference proteome</keyword>
<keyword evidence="1" id="KW-0472">Membrane</keyword>
<proteinExistence type="predicted"/>